<feature type="transmembrane region" description="Helical" evidence="1">
    <location>
        <begin position="534"/>
        <end position="557"/>
    </location>
</feature>
<organism evidence="2 3">
    <name type="scientific">Paspalum notatum var. saurae</name>
    <dbReference type="NCBI Taxonomy" id="547442"/>
    <lineage>
        <taxon>Eukaryota</taxon>
        <taxon>Viridiplantae</taxon>
        <taxon>Streptophyta</taxon>
        <taxon>Embryophyta</taxon>
        <taxon>Tracheophyta</taxon>
        <taxon>Spermatophyta</taxon>
        <taxon>Magnoliopsida</taxon>
        <taxon>Liliopsida</taxon>
        <taxon>Poales</taxon>
        <taxon>Poaceae</taxon>
        <taxon>PACMAD clade</taxon>
        <taxon>Panicoideae</taxon>
        <taxon>Andropogonodae</taxon>
        <taxon>Paspaleae</taxon>
        <taxon>Paspalinae</taxon>
        <taxon>Paspalum</taxon>
    </lineage>
</organism>
<evidence type="ECO:0000313" key="3">
    <source>
        <dbReference type="Proteomes" id="UP001341281"/>
    </source>
</evidence>
<dbReference type="PANTHER" id="PTHR46610">
    <property type="entry name" value="OS05G0181300 PROTEIN"/>
    <property type="match status" value="1"/>
</dbReference>
<sequence length="674" mass="72038">MDRRGDGIVGGGSRLLAKLGVGFLTCSSAAAASRSRGDPGALAFVALAYGALLLLLYFLGRFERARPGDADRSRAKAAVWALSTLLTAMFAARVAPLMPPAVGVGVWAVAAATAGGGFWALFCMDLDRQGGFLPKLGFAVLTGNSALAVYRSRDDPSSIAFVVAAYAAIVLLFLFLRRFERGEGDRGRTKAAVWLLTTLLTVMFASRVAPLMPELVGSLVWLMAAATAAAGFWALMDQRQDAHSAWFVRACLGTLTLAPAVAVHRVAGDAASVAFVVTLLLLLLLLFAPTFVRPPLIMPSCFLWDYINVGYFFVEAASLFHASVFRYHRIGDLFTGMTSVMGSDHIQEKTELLYALINGRQLSTLPKVTQQMITSHSTCRKRQINKNRGSISLNQQIQYMCLGDEDNDREHMEASKQGRTLASSAAQLSSAPPMANNRHRDLPLAPTWATRAGFGFLTVNSALAIYKAWGDAVSIVFVSGSYLALLLLFRCLRDYEQAAPGSPARERARRAVWPLTTLLTVAFAWKVAAAMPSAVAAAVVWVLAVATAAGGFFVLFVPRRMDSLLTKLAMIALTCSSLVAAHRSWASGDPGALAFVALAYAALLQLLHFLRRFERAPPGGRGGAKAAVWALSTLLTAMFAARVAPLMPPAVGVAVWAMAAATAGGGFWALFLSH</sequence>
<feature type="transmembrane region" description="Helical" evidence="1">
    <location>
        <begin position="591"/>
        <end position="610"/>
    </location>
</feature>
<dbReference type="AlphaFoldDB" id="A0AAQ3X2L5"/>
<feature type="transmembrane region" description="Helical" evidence="1">
    <location>
        <begin position="79"/>
        <end position="98"/>
    </location>
</feature>
<feature type="transmembrane region" description="Helical" evidence="1">
    <location>
        <begin position="273"/>
        <end position="292"/>
    </location>
</feature>
<evidence type="ECO:0000256" key="1">
    <source>
        <dbReference type="SAM" id="Phobius"/>
    </source>
</evidence>
<dbReference type="Pfam" id="PF20100">
    <property type="entry name" value="DUF6490"/>
    <property type="match status" value="4"/>
</dbReference>
<gene>
    <name evidence="2" type="ORF">U9M48_029820</name>
</gene>
<feature type="transmembrane region" description="Helical" evidence="1">
    <location>
        <begin position="472"/>
        <end position="490"/>
    </location>
</feature>
<feature type="transmembrane region" description="Helical" evidence="1">
    <location>
        <begin position="653"/>
        <end position="672"/>
    </location>
</feature>
<dbReference type="Proteomes" id="UP001341281">
    <property type="component" value="Chromosome 06"/>
</dbReference>
<dbReference type="InterPro" id="IPR045501">
    <property type="entry name" value="DUF6490"/>
</dbReference>
<keyword evidence="1" id="KW-0472">Membrane</keyword>
<keyword evidence="1" id="KW-0812">Transmembrane</keyword>
<reference evidence="2 3" key="1">
    <citation type="submission" date="2024-02" db="EMBL/GenBank/DDBJ databases">
        <title>High-quality chromosome-scale genome assembly of Pensacola bahiagrass (Paspalum notatum Flugge var. saurae).</title>
        <authorList>
            <person name="Vega J.M."/>
            <person name="Podio M."/>
            <person name="Orjuela J."/>
            <person name="Siena L.A."/>
            <person name="Pessino S.C."/>
            <person name="Combes M.C."/>
            <person name="Mariac C."/>
            <person name="Albertini E."/>
            <person name="Pupilli F."/>
            <person name="Ortiz J.P.A."/>
            <person name="Leblanc O."/>
        </authorList>
    </citation>
    <scope>NUCLEOTIDE SEQUENCE [LARGE SCALE GENOMIC DNA]</scope>
    <source>
        <strain evidence="2">R1</strain>
        <tissue evidence="2">Leaf</tissue>
    </source>
</reference>
<evidence type="ECO:0000313" key="2">
    <source>
        <dbReference type="EMBL" id="WVZ82566.1"/>
    </source>
</evidence>
<feature type="transmembrane region" description="Helical" evidence="1">
    <location>
        <begin position="448"/>
        <end position="466"/>
    </location>
</feature>
<protein>
    <submittedName>
        <fullName evidence="2">Uncharacterized protein</fullName>
    </submittedName>
</protein>
<name>A0AAQ3X2L5_PASNO</name>
<dbReference type="PANTHER" id="PTHR46610:SF6">
    <property type="entry name" value="OS06G0147100 PROTEIN"/>
    <property type="match status" value="1"/>
</dbReference>
<feature type="transmembrane region" description="Helical" evidence="1">
    <location>
        <begin position="159"/>
        <end position="179"/>
    </location>
</feature>
<dbReference type="EMBL" id="CP144750">
    <property type="protein sequence ID" value="WVZ82566.1"/>
    <property type="molecule type" value="Genomic_DNA"/>
</dbReference>
<keyword evidence="1" id="KW-1133">Transmembrane helix</keyword>
<feature type="transmembrane region" description="Helical" evidence="1">
    <location>
        <begin position="191"/>
        <end position="209"/>
    </location>
</feature>
<feature type="transmembrane region" description="Helical" evidence="1">
    <location>
        <begin position="564"/>
        <end position="585"/>
    </location>
</feature>
<feature type="transmembrane region" description="Helical" evidence="1">
    <location>
        <begin position="41"/>
        <end position="59"/>
    </location>
</feature>
<feature type="transmembrane region" description="Helical" evidence="1">
    <location>
        <begin position="247"/>
        <end position="267"/>
    </location>
</feature>
<feature type="transmembrane region" description="Helical" evidence="1">
    <location>
        <begin position="104"/>
        <end position="124"/>
    </location>
</feature>
<feature type="transmembrane region" description="Helical" evidence="1">
    <location>
        <begin position="215"/>
        <end position="235"/>
    </location>
</feature>
<feature type="transmembrane region" description="Helical" evidence="1">
    <location>
        <begin position="622"/>
        <end position="641"/>
    </location>
</feature>
<proteinExistence type="predicted"/>
<feature type="transmembrane region" description="Helical" evidence="1">
    <location>
        <begin position="511"/>
        <end position="528"/>
    </location>
</feature>
<accession>A0AAQ3X2L5</accession>
<keyword evidence="3" id="KW-1185">Reference proteome</keyword>